<accession>A0ABR1MAW7</accession>
<name>A0ABR1MAW7_9PEZI</name>
<evidence type="ECO:0000313" key="1">
    <source>
        <dbReference type="EMBL" id="KAK7545018.1"/>
    </source>
</evidence>
<gene>
    <name evidence="1" type="ORF">J3D65DRAFT_46810</name>
</gene>
<dbReference type="RefSeq" id="XP_066660253.1">
    <property type="nucleotide sequence ID" value="XM_066796489.1"/>
</dbReference>
<protein>
    <submittedName>
        <fullName evidence="1">Uncharacterized protein</fullName>
    </submittedName>
</protein>
<dbReference type="GeneID" id="92029395"/>
<reference evidence="1 2" key="1">
    <citation type="submission" date="2024-04" db="EMBL/GenBank/DDBJ databases">
        <title>Phyllosticta paracitricarpa is synonymous to the EU quarantine fungus P. citricarpa based on phylogenomic analyses.</title>
        <authorList>
            <consortium name="Lawrence Berkeley National Laboratory"/>
            <person name="Van ingen-buijs V.A."/>
            <person name="Van westerhoven A.C."/>
            <person name="Haridas S."/>
            <person name="Skiadas P."/>
            <person name="Martin F."/>
            <person name="Groenewald J.Z."/>
            <person name="Crous P.W."/>
            <person name="Seidl M.F."/>
        </authorList>
    </citation>
    <scope>NUCLEOTIDE SEQUENCE [LARGE SCALE GENOMIC DNA]</scope>
    <source>
        <strain evidence="1 2">CPC 17464</strain>
    </source>
</reference>
<sequence>MRTRTPPLRISFGTVLICRARWQYGSTDCQCQGGGQAVGNRPLLACSVYGAFPGCGCRRRENIGERKRAVSWRTSGGIGTIHQLSLVFQFCRSYSVTTASVERICGAEPLGPLPSSDKIERCLKELTESGSGVNDADGGAMGKFPREFPASLQGRLGRRFPGRDWPSHGLLCCRPRV</sequence>
<evidence type="ECO:0000313" key="2">
    <source>
        <dbReference type="Proteomes" id="UP001360953"/>
    </source>
</evidence>
<dbReference type="EMBL" id="JBBPEH010000001">
    <property type="protein sequence ID" value="KAK7545018.1"/>
    <property type="molecule type" value="Genomic_DNA"/>
</dbReference>
<organism evidence="1 2">
    <name type="scientific">Phyllosticta citribraziliensis</name>
    <dbReference type="NCBI Taxonomy" id="989973"/>
    <lineage>
        <taxon>Eukaryota</taxon>
        <taxon>Fungi</taxon>
        <taxon>Dikarya</taxon>
        <taxon>Ascomycota</taxon>
        <taxon>Pezizomycotina</taxon>
        <taxon>Dothideomycetes</taxon>
        <taxon>Dothideomycetes incertae sedis</taxon>
        <taxon>Botryosphaeriales</taxon>
        <taxon>Phyllostictaceae</taxon>
        <taxon>Phyllosticta</taxon>
    </lineage>
</organism>
<proteinExistence type="predicted"/>
<comment type="caution">
    <text evidence="1">The sequence shown here is derived from an EMBL/GenBank/DDBJ whole genome shotgun (WGS) entry which is preliminary data.</text>
</comment>
<dbReference type="Proteomes" id="UP001360953">
    <property type="component" value="Unassembled WGS sequence"/>
</dbReference>
<keyword evidence="2" id="KW-1185">Reference proteome</keyword>